<accession>A0A813U611</accession>
<dbReference type="Proteomes" id="UP000663879">
    <property type="component" value="Unassembled WGS sequence"/>
</dbReference>
<feature type="compositionally biased region" description="Basic residues" evidence="1">
    <location>
        <begin position="99"/>
        <end position="119"/>
    </location>
</feature>
<sequence>MQKIVILAVFLIVFELTQTSFARDAPNDMRLNGSKKNITKYSSKNGVSSSDQMLKKMNSKLDFLIAETQKDNEKEANSLRSKNKSVKSSQKQDSSLKTKSSKSTKKISTKVSRRTTREN</sequence>
<feature type="region of interest" description="Disordered" evidence="1">
    <location>
        <begin position="72"/>
        <end position="119"/>
    </location>
</feature>
<gene>
    <name evidence="3" type="ORF">OXX778_LOCUS7524</name>
</gene>
<evidence type="ECO:0000256" key="2">
    <source>
        <dbReference type="SAM" id="SignalP"/>
    </source>
</evidence>
<feature type="chain" id="PRO_5032489512" evidence="2">
    <location>
        <begin position="23"/>
        <end position="119"/>
    </location>
</feature>
<reference evidence="3" key="1">
    <citation type="submission" date="2021-02" db="EMBL/GenBank/DDBJ databases">
        <authorList>
            <person name="Nowell W R."/>
        </authorList>
    </citation>
    <scope>NUCLEOTIDE SEQUENCE</scope>
    <source>
        <strain evidence="3">Ploen Becks lab</strain>
    </source>
</reference>
<feature type="compositionally biased region" description="Polar residues" evidence="1">
    <location>
        <begin position="34"/>
        <end position="52"/>
    </location>
</feature>
<evidence type="ECO:0000313" key="3">
    <source>
        <dbReference type="EMBL" id="CAF0822147.1"/>
    </source>
</evidence>
<dbReference type="EMBL" id="CAJNOC010000964">
    <property type="protein sequence ID" value="CAF0822147.1"/>
    <property type="molecule type" value="Genomic_DNA"/>
</dbReference>
<feature type="signal peptide" evidence="2">
    <location>
        <begin position="1"/>
        <end position="22"/>
    </location>
</feature>
<protein>
    <submittedName>
        <fullName evidence="3">Uncharacterized protein</fullName>
    </submittedName>
</protein>
<keyword evidence="4" id="KW-1185">Reference proteome</keyword>
<comment type="caution">
    <text evidence="3">The sequence shown here is derived from an EMBL/GenBank/DDBJ whole genome shotgun (WGS) entry which is preliminary data.</text>
</comment>
<evidence type="ECO:0000313" key="4">
    <source>
        <dbReference type="Proteomes" id="UP000663879"/>
    </source>
</evidence>
<organism evidence="3 4">
    <name type="scientific">Brachionus calyciflorus</name>
    <dbReference type="NCBI Taxonomy" id="104777"/>
    <lineage>
        <taxon>Eukaryota</taxon>
        <taxon>Metazoa</taxon>
        <taxon>Spiralia</taxon>
        <taxon>Gnathifera</taxon>
        <taxon>Rotifera</taxon>
        <taxon>Eurotatoria</taxon>
        <taxon>Monogononta</taxon>
        <taxon>Pseudotrocha</taxon>
        <taxon>Ploima</taxon>
        <taxon>Brachionidae</taxon>
        <taxon>Brachionus</taxon>
    </lineage>
</organism>
<proteinExistence type="predicted"/>
<keyword evidence="2" id="KW-0732">Signal</keyword>
<evidence type="ECO:0000256" key="1">
    <source>
        <dbReference type="SAM" id="MobiDB-lite"/>
    </source>
</evidence>
<feature type="compositionally biased region" description="Low complexity" evidence="1">
    <location>
        <begin position="86"/>
        <end position="98"/>
    </location>
</feature>
<name>A0A813U611_9BILA</name>
<feature type="region of interest" description="Disordered" evidence="1">
    <location>
        <begin position="25"/>
        <end position="52"/>
    </location>
</feature>
<dbReference type="AlphaFoldDB" id="A0A813U611"/>